<protein>
    <submittedName>
        <fullName evidence="5">DeoR/GlpR transcriptional regulator</fullName>
    </submittedName>
</protein>
<evidence type="ECO:0000256" key="3">
    <source>
        <dbReference type="ARBA" id="ARBA00023163"/>
    </source>
</evidence>
<dbReference type="EMBL" id="JACSNQ010000005">
    <property type="protein sequence ID" value="MBM6774716.1"/>
    <property type="molecule type" value="Genomic_DNA"/>
</dbReference>
<dbReference type="PROSITE" id="PS51000">
    <property type="entry name" value="HTH_DEOR_2"/>
    <property type="match status" value="1"/>
</dbReference>
<dbReference type="PRINTS" id="PR00037">
    <property type="entry name" value="HTHLACR"/>
</dbReference>
<dbReference type="SUPFAM" id="SSF46785">
    <property type="entry name" value="Winged helix' DNA-binding domain"/>
    <property type="match status" value="1"/>
</dbReference>
<dbReference type="Pfam" id="PF08220">
    <property type="entry name" value="HTH_DeoR"/>
    <property type="match status" value="1"/>
</dbReference>
<dbReference type="Pfam" id="PF00455">
    <property type="entry name" value="DeoRC"/>
    <property type="match status" value="1"/>
</dbReference>
<dbReference type="PRINTS" id="PR00033">
    <property type="entry name" value="HTHASNC"/>
</dbReference>
<keyword evidence="1" id="KW-0805">Transcription regulation</keyword>
<evidence type="ECO:0000313" key="5">
    <source>
        <dbReference type="EMBL" id="MBM6774716.1"/>
    </source>
</evidence>
<keyword evidence="2" id="KW-0238">DNA-binding</keyword>
<dbReference type="PANTHER" id="PTHR30363">
    <property type="entry name" value="HTH-TYPE TRANSCRIPTIONAL REGULATOR SRLR-RELATED"/>
    <property type="match status" value="1"/>
</dbReference>
<dbReference type="SMART" id="SM00420">
    <property type="entry name" value="HTH_DEOR"/>
    <property type="match status" value="1"/>
</dbReference>
<evidence type="ECO:0000259" key="4">
    <source>
        <dbReference type="PROSITE" id="PS51000"/>
    </source>
</evidence>
<dbReference type="InterPro" id="IPR036388">
    <property type="entry name" value="WH-like_DNA-bd_sf"/>
</dbReference>
<evidence type="ECO:0000256" key="1">
    <source>
        <dbReference type="ARBA" id="ARBA00023015"/>
    </source>
</evidence>
<dbReference type="RefSeq" id="WP_204793064.1">
    <property type="nucleotide sequence ID" value="NZ_JACSNQ010000005.1"/>
</dbReference>
<gene>
    <name evidence="5" type="ORF">H9X80_04060</name>
</gene>
<dbReference type="Proteomes" id="UP000712527">
    <property type="component" value="Unassembled WGS sequence"/>
</dbReference>
<dbReference type="InterPro" id="IPR036390">
    <property type="entry name" value="WH_DNA-bd_sf"/>
</dbReference>
<accession>A0ABS2F166</accession>
<dbReference type="InterPro" id="IPR018356">
    <property type="entry name" value="Tscrpt_reg_HTH_DeoR_CS"/>
</dbReference>
<keyword evidence="6" id="KW-1185">Reference proteome</keyword>
<dbReference type="Gene3D" id="3.40.50.1360">
    <property type="match status" value="1"/>
</dbReference>
<dbReference type="Gene3D" id="1.10.10.10">
    <property type="entry name" value="Winged helix-like DNA-binding domain superfamily/Winged helix DNA-binding domain"/>
    <property type="match status" value="1"/>
</dbReference>
<evidence type="ECO:0000313" key="6">
    <source>
        <dbReference type="Proteomes" id="UP000712527"/>
    </source>
</evidence>
<sequence>MGTRKSRSFVEQRRETIADILRREGRAGVTELAERLGISPLTVRRDLDQLEREGVVMRRYGEALLAEGERVDQGAAASPFEAEKAAIAQAGAQLVGNHELIFINTSSTALAIVSLIDSEGVTVVTNSARAHKLPIPPNGMILVTGGEVRPPRGVLSGEFALANIRSVSATTCFVGCAGISLTAGITSTTQQEATVNSLMVERADRMVLLADSSKLGIGAGFTYAPLDRVTLLITDTGATDEDVEILLEAGIHEIRRVEPLRR</sequence>
<dbReference type="PANTHER" id="PTHR30363:SF44">
    <property type="entry name" value="AGA OPERON TRANSCRIPTIONAL REPRESSOR-RELATED"/>
    <property type="match status" value="1"/>
</dbReference>
<feature type="domain" description="HTH deoR-type" evidence="4">
    <location>
        <begin position="10"/>
        <end position="65"/>
    </location>
</feature>
<dbReference type="InterPro" id="IPR050313">
    <property type="entry name" value="Carb_Metab_HTH_regulators"/>
</dbReference>
<proteinExistence type="predicted"/>
<dbReference type="SMART" id="SM01134">
    <property type="entry name" value="DeoRC"/>
    <property type="match status" value="1"/>
</dbReference>
<comment type="caution">
    <text evidence="5">The sequence shown here is derived from an EMBL/GenBank/DDBJ whole genome shotgun (WGS) entry which is preliminary data.</text>
</comment>
<name>A0ABS2F166_9ACTN</name>
<dbReference type="InterPro" id="IPR000485">
    <property type="entry name" value="AsnC-type_HTH_dom"/>
</dbReference>
<dbReference type="InterPro" id="IPR001034">
    <property type="entry name" value="DeoR_HTH"/>
</dbReference>
<dbReference type="PROSITE" id="PS00894">
    <property type="entry name" value="HTH_DEOR_1"/>
    <property type="match status" value="1"/>
</dbReference>
<reference evidence="5 6" key="1">
    <citation type="journal article" date="2021" name="Sci. Rep.">
        <title>The distribution of antibiotic resistance genes in chicken gut microbiota commensals.</title>
        <authorList>
            <person name="Juricova H."/>
            <person name="Matiasovicova J."/>
            <person name="Kubasova T."/>
            <person name="Cejkova D."/>
            <person name="Rychlik I."/>
        </authorList>
    </citation>
    <scope>NUCLEOTIDE SEQUENCE [LARGE SCALE GENOMIC DNA]</scope>
    <source>
        <strain evidence="5 6">An794</strain>
    </source>
</reference>
<dbReference type="SUPFAM" id="SSF100950">
    <property type="entry name" value="NagB/RpiA/CoA transferase-like"/>
    <property type="match status" value="1"/>
</dbReference>
<organism evidence="5 6">
    <name type="scientific">Olsenella profusa</name>
    <dbReference type="NCBI Taxonomy" id="138595"/>
    <lineage>
        <taxon>Bacteria</taxon>
        <taxon>Bacillati</taxon>
        <taxon>Actinomycetota</taxon>
        <taxon>Coriobacteriia</taxon>
        <taxon>Coriobacteriales</taxon>
        <taxon>Atopobiaceae</taxon>
        <taxon>Olsenella</taxon>
    </lineage>
</organism>
<keyword evidence="3" id="KW-0804">Transcription</keyword>
<evidence type="ECO:0000256" key="2">
    <source>
        <dbReference type="ARBA" id="ARBA00023125"/>
    </source>
</evidence>
<dbReference type="InterPro" id="IPR037171">
    <property type="entry name" value="NagB/RpiA_transferase-like"/>
</dbReference>
<dbReference type="InterPro" id="IPR014036">
    <property type="entry name" value="DeoR-like_C"/>
</dbReference>